<keyword evidence="2" id="KW-1185">Reference proteome</keyword>
<protein>
    <submittedName>
        <fullName evidence="1">Uncharacterized protein</fullName>
    </submittedName>
</protein>
<evidence type="ECO:0000313" key="2">
    <source>
        <dbReference type="Proteomes" id="UP000625976"/>
    </source>
</evidence>
<gene>
    <name evidence="1" type="ORF">GCM10010976_17730</name>
</gene>
<dbReference type="Proteomes" id="UP000625976">
    <property type="component" value="Unassembled WGS sequence"/>
</dbReference>
<dbReference type="RefSeq" id="WP_188463959.1">
    <property type="nucleotide sequence ID" value="NZ_BMFQ01000002.1"/>
</dbReference>
<proteinExistence type="predicted"/>
<organism evidence="1 2">
    <name type="scientific">Bizionia arctica</name>
    <dbReference type="NCBI Taxonomy" id="1495645"/>
    <lineage>
        <taxon>Bacteria</taxon>
        <taxon>Pseudomonadati</taxon>
        <taxon>Bacteroidota</taxon>
        <taxon>Flavobacteriia</taxon>
        <taxon>Flavobacteriales</taxon>
        <taxon>Flavobacteriaceae</taxon>
        <taxon>Bizionia</taxon>
    </lineage>
</organism>
<dbReference type="EMBL" id="BMFQ01000002">
    <property type="protein sequence ID" value="GGG46743.1"/>
    <property type="molecule type" value="Genomic_DNA"/>
</dbReference>
<comment type="caution">
    <text evidence="1">The sequence shown here is derived from an EMBL/GenBank/DDBJ whole genome shotgun (WGS) entry which is preliminary data.</text>
</comment>
<name>A0A917GIA5_9FLAO</name>
<accession>A0A917GIA5</accession>
<evidence type="ECO:0000313" key="1">
    <source>
        <dbReference type="EMBL" id="GGG46743.1"/>
    </source>
</evidence>
<reference evidence="1" key="2">
    <citation type="submission" date="2020-09" db="EMBL/GenBank/DDBJ databases">
        <authorList>
            <person name="Sun Q."/>
            <person name="Zhou Y."/>
        </authorList>
    </citation>
    <scope>NUCLEOTIDE SEQUENCE</scope>
    <source>
        <strain evidence="1">CGMCC 1.12751</strain>
    </source>
</reference>
<sequence>MITHSNILDLNSKRKYLHFVKNYKNLLFTIQEDNILTIWKIEVPFQLRQLVKIPLEERFYEPNFQFIDNTLLLRGNRGNKIAIINFQNLDKPTVIIRQREMGYIKGACIAKDKLYIQISSLYNKDYRFEVSDIPTINNTDPISKIVIPDKNEESSAFYSLVFNDTIYWVNQDSIFLMDISEPDHPKSIVTKEIVNLGIGYPILLSDNRMIVFEIASDVRIGLNYLDISGNNVKRKAKGLFKNHCIRGWQVIDNTLYMVHLDLKNMNNERKYKTYLSSIDLSSDPVINFTKELPIIEVYGEDNTTIVWYYISNNKHIILQGNGTFYELPF</sequence>
<reference evidence="1" key="1">
    <citation type="journal article" date="2014" name="Int. J. Syst. Evol. Microbiol.">
        <title>Complete genome sequence of Corynebacterium casei LMG S-19264T (=DSM 44701T), isolated from a smear-ripened cheese.</title>
        <authorList>
            <consortium name="US DOE Joint Genome Institute (JGI-PGF)"/>
            <person name="Walter F."/>
            <person name="Albersmeier A."/>
            <person name="Kalinowski J."/>
            <person name="Ruckert C."/>
        </authorList>
    </citation>
    <scope>NUCLEOTIDE SEQUENCE</scope>
    <source>
        <strain evidence="1">CGMCC 1.12751</strain>
    </source>
</reference>
<dbReference type="SUPFAM" id="SSF82171">
    <property type="entry name" value="DPP6 N-terminal domain-like"/>
    <property type="match status" value="1"/>
</dbReference>
<dbReference type="AlphaFoldDB" id="A0A917GIA5"/>